<dbReference type="PANTHER" id="PTHR47989:SF65">
    <property type="entry name" value="PROTEIN KINASE DOMAIN-CONTAINING PROTEIN"/>
    <property type="match status" value="1"/>
</dbReference>
<keyword evidence="7" id="KW-1185">Reference proteome</keyword>
<name>A0A445FCX2_GLYSO</name>
<dbReference type="FunFam" id="3.30.200.20:FF:001895">
    <property type="entry name" value="Protein kinase family protein"/>
    <property type="match status" value="1"/>
</dbReference>
<dbReference type="AlphaFoldDB" id="A0A445FCX2"/>
<proteinExistence type="predicted"/>
<keyword evidence="1" id="KW-0723">Serine/threonine-protein kinase</keyword>
<dbReference type="EMBL" id="QZWG01000019">
    <property type="protein sequence ID" value="RZB46674.1"/>
    <property type="molecule type" value="Genomic_DNA"/>
</dbReference>
<evidence type="ECO:0000259" key="5">
    <source>
        <dbReference type="PROSITE" id="PS50011"/>
    </source>
</evidence>
<dbReference type="Gene3D" id="3.30.200.20">
    <property type="entry name" value="Phosphorylase Kinase, domain 1"/>
    <property type="match status" value="1"/>
</dbReference>
<dbReference type="InterPro" id="IPR001245">
    <property type="entry name" value="Ser-Thr/Tyr_kinase_cat_dom"/>
</dbReference>
<dbReference type="SUPFAM" id="SSF56112">
    <property type="entry name" value="Protein kinase-like (PK-like)"/>
    <property type="match status" value="1"/>
</dbReference>
<accession>A0A445FCX2</accession>
<evidence type="ECO:0000256" key="4">
    <source>
        <dbReference type="SAM" id="Phobius"/>
    </source>
</evidence>
<sequence length="287" mass="31796">MEHALQAIIASIGNFFVVTLLLVDAILLCQHHRNSTKTRTCSSHIRTCPAPHREASSSLSVVDASWSFDTNLVKISWDELARATDNFSPHFIIDDNSFGLVCKACLSSGATVTVKKLSLDAFQGFYKFTAEMETLSRLCHPNIVKNLSYWALGPERLLVYEFIKKGSLDQWLHKPDISLSLPPLPWPTLVNIIRGMALEEVIRLAGHKDLEKKLHSAGKCGEGQDHYLVASSTGGNIRGTRVVVVFDGGNIDRGITLWAKLFDRDVNLGGSQMRVPSHSRSCSAKYF</sequence>
<keyword evidence="4" id="KW-0812">Transmembrane</keyword>
<dbReference type="InterPro" id="IPR000719">
    <property type="entry name" value="Prot_kinase_dom"/>
</dbReference>
<keyword evidence="4" id="KW-0472">Membrane</keyword>
<dbReference type="Proteomes" id="UP000289340">
    <property type="component" value="Chromosome 19"/>
</dbReference>
<keyword evidence="6" id="KW-0418">Kinase</keyword>
<dbReference type="GO" id="GO:0005524">
    <property type="term" value="F:ATP binding"/>
    <property type="evidence" value="ECO:0007669"/>
    <property type="project" value="UniProtKB-KW"/>
</dbReference>
<evidence type="ECO:0000256" key="2">
    <source>
        <dbReference type="ARBA" id="ARBA00022741"/>
    </source>
</evidence>
<keyword evidence="6" id="KW-0675">Receptor</keyword>
<keyword evidence="2" id="KW-0547">Nucleotide-binding</keyword>
<gene>
    <name evidence="6" type="ORF">D0Y65_050635</name>
</gene>
<reference evidence="6 7" key="1">
    <citation type="submission" date="2018-09" db="EMBL/GenBank/DDBJ databases">
        <title>A high-quality reference genome of wild soybean provides a powerful tool to mine soybean genomes.</title>
        <authorList>
            <person name="Xie M."/>
            <person name="Chung C.Y.L."/>
            <person name="Li M.-W."/>
            <person name="Wong F.-L."/>
            <person name="Chan T.-F."/>
            <person name="Lam H.-M."/>
        </authorList>
    </citation>
    <scope>NUCLEOTIDE SEQUENCE [LARGE SCALE GENOMIC DNA]</scope>
    <source>
        <strain evidence="7">cv. W05</strain>
        <tissue evidence="6">Hypocotyl of etiolated seedlings</tissue>
    </source>
</reference>
<keyword evidence="4" id="KW-1133">Transmembrane helix</keyword>
<feature type="transmembrane region" description="Helical" evidence="4">
    <location>
        <begin position="6"/>
        <end position="29"/>
    </location>
</feature>
<organism evidence="6 7">
    <name type="scientific">Glycine soja</name>
    <name type="common">Wild soybean</name>
    <dbReference type="NCBI Taxonomy" id="3848"/>
    <lineage>
        <taxon>Eukaryota</taxon>
        <taxon>Viridiplantae</taxon>
        <taxon>Streptophyta</taxon>
        <taxon>Embryophyta</taxon>
        <taxon>Tracheophyta</taxon>
        <taxon>Spermatophyta</taxon>
        <taxon>Magnoliopsida</taxon>
        <taxon>eudicotyledons</taxon>
        <taxon>Gunneridae</taxon>
        <taxon>Pentapetalae</taxon>
        <taxon>rosids</taxon>
        <taxon>fabids</taxon>
        <taxon>Fabales</taxon>
        <taxon>Fabaceae</taxon>
        <taxon>Papilionoideae</taxon>
        <taxon>50 kb inversion clade</taxon>
        <taxon>NPAAA clade</taxon>
        <taxon>indigoferoid/millettioid clade</taxon>
        <taxon>Phaseoleae</taxon>
        <taxon>Glycine</taxon>
        <taxon>Glycine subgen. Soja</taxon>
    </lineage>
</organism>
<evidence type="ECO:0000313" key="6">
    <source>
        <dbReference type="EMBL" id="RZB46674.1"/>
    </source>
</evidence>
<evidence type="ECO:0000313" key="7">
    <source>
        <dbReference type="Proteomes" id="UP000289340"/>
    </source>
</evidence>
<dbReference type="PANTHER" id="PTHR47989">
    <property type="entry name" value="OS01G0750732 PROTEIN"/>
    <property type="match status" value="1"/>
</dbReference>
<dbReference type="Pfam" id="PF07714">
    <property type="entry name" value="PK_Tyr_Ser-Thr"/>
    <property type="match status" value="1"/>
</dbReference>
<dbReference type="GO" id="GO:0004674">
    <property type="term" value="F:protein serine/threonine kinase activity"/>
    <property type="evidence" value="ECO:0007669"/>
    <property type="project" value="UniProtKB-KW"/>
</dbReference>
<protein>
    <submittedName>
        <fullName evidence="6">Leucine-rich repeat receptor protein kinase EMS1</fullName>
    </submittedName>
</protein>
<dbReference type="InterPro" id="IPR011009">
    <property type="entry name" value="Kinase-like_dom_sf"/>
</dbReference>
<keyword evidence="3" id="KW-0067">ATP-binding</keyword>
<evidence type="ECO:0000256" key="1">
    <source>
        <dbReference type="ARBA" id="ARBA00022527"/>
    </source>
</evidence>
<evidence type="ECO:0000256" key="3">
    <source>
        <dbReference type="ARBA" id="ARBA00022840"/>
    </source>
</evidence>
<dbReference type="PROSITE" id="PS50011">
    <property type="entry name" value="PROTEIN_KINASE_DOM"/>
    <property type="match status" value="1"/>
</dbReference>
<comment type="caution">
    <text evidence="6">The sequence shown here is derived from an EMBL/GenBank/DDBJ whole genome shotgun (WGS) entry which is preliminary data.</text>
</comment>
<keyword evidence="6" id="KW-0808">Transferase</keyword>
<feature type="domain" description="Protein kinase" evidence="5">
    <location>
        <begin position="87"/>
        <end position="287"/>
    </location>
</feature>